<keyword evidence="11" id="KW-0406">Ion transport</keyword>
<evidence type="ECO:0000313" key="18">
    <source>
        <dbReference type="Ensembl" id="ENSLOCP00000018873.1"/>
    </source>
</evidence>
<organism evidence="18 19">
    <name type="scientific">Lepisosteus oculatus</name>
    <name type="common">Spotted gar</name>
    <dbReference type="NCBI Taxonomy" id="7918"/>
    <lineage>
        <taxon>Eukaryota</taxon>
        <taxon>Metazoa</taxon>
        <taxon>Chordata</taxon>
        <taxon>Craniata</taxon>
        <taxon>Vertebrata</taxon>
        <taxon>Euteleostomi</taxon>
        <taxon>Actinopterygii</taxon>
        <taxon>Neopterygii</taxon>
        <taxon>Holostei</taxon>
        <taxon>Semionotiformes</taxon>
        <taxon>Lepisosteidae</taxon>
        <taxon>Lepisosteus</taxon>
    </lineage>
</organism>
<accession>W5NE14</accession>
<evidence type="ECO:0000256" key="12">
    <source>
        <dbReference type="ARBA" id="ARBA00023136"/>
    </source>
</evidence>
<evidence type="ECO:0000256" key="11">
    <source>
        <dbReference type="ARBA" id="ARBA00023065"/>
    </source>
</evidence>
<dbReference type="FunFam" id="3.40.50.720:FF:000005">
    <property type="entry name" value="calcium-activated potassium channel subunit alpha-1 isoform X6"/>
    <property type="match status" value="1"/>
</dbReference>
<dbReference type="Pfam" id="PF03493">
    <property type="entry name" value="BK_channel_a"/>
    <property type="match status" value="1"/>
</dbReference>
<feature type="transmembrane region" description="Helical" evidence="16">
    <location>
        <begin position="118"/>
        <end position="137"/>
    </location>
</feature>
<dbReference type="Proteomes" id="UP000018468">
    <property type="component" value="Linkage group LG1"/>
</dbReference>
<dbReference type="Gene3D" id="1.10.287.70">
    <property type="match status" value="1"/>
</dbReference>
<dbReference type="InterPro" id="IPR003148">
    <property type="entry name" value="RCK_N"/>
</dbReference>
<evidence type="ECO:0000256" key="7">
    <source>
        <dbReference type="ARBA" id="ARBA00022837"/>
    </source>
</evidence>
<dbReference type="PANTHER" id="PTHR10027:SF33">
    <property type="entry name" value="CALCIUM-ACTIVATED POTASSIUM CHANNEL SUBUNIT ALPHA-1-RELATED"/>
    <property type="match status" value="1"/>
</dbReference>
<dbReference type="SUPFAM" id="SSF81324">
    <property type="entry name" value="Voltage-gated potassium channels"/>
    <property type="match status" value="1"/>
</dbReference>
<keyword evidence="6" id="KW-0631">Potassium channel</keyword>
<feature type="domain" description="RCK N-terminal" evidence="17">
    <location>
        <begin position="345"/>
        <end position="487"/>
    </location>
</feature>
<evidence type="ECO:0000256" key="5">
    <source>
        <dbReference type="ARBA" id="ARBA00022692"/>
    </source>
</evidence>
<evidence type="ECO:0000256" key="9">
    <source>
        <dbReference type="ARBA" id="ARBA00022958"/>
    </source>
</evidence>
<keyword evidence="3" id="KW-1003">Cell membrane</keyword>
<reference evidence="18" key="3">
    <citation type="submission" date="2025-09" db="UniProtKB">
        <authorList>
            <consortium name="Ensembl"/>
        </authorList>
    </citation>
    <scope>IDENTIFICATION</scope>
</reference>
<dbReference type="GO" id="GO:0034702">
    <property type="term" value="C:monoatomic ion channel complex"/>
    <property type="evidence" value="ECO:0007669"/>
    <property type="project" value="UniProtKB-KW"/>
</dbReference>
<dbReference type="Pfam" id="PF21014">
    <property type="entry name" value="Slowpoke_C"/>
    <property type="match status" value="1"/>
</dbReference>
<evidence type="ECO:0000256" key="13">
    <source>
        <dbReference type="ARBA" id="ARBA00023303"/>
    </source>
</evidence>
<dbReference type="PANTHER" id="PTHR10027">
    <property type="entry name" value="CALCIUM-ACTIVATED POTASSIUM CHANNEL ALPHA CHAIN"/>
    <property type="match status" value="1"/>
</dbReference>
<comment type="catalytic activity">
    <reaction evidence="14">
        <text>K(+)(in) = K(+)(out)</text>
        <dbReference type="Rhea" id="RHEA:29463"/>
        <dbReference type="ChEBI" id="CHEBI:29103"/>
    </reaction>
</comment>
<dbReference type="GO" id="GO:0060072">
    <property type="term" value="F:large conductance calcium-activated potassium channel activity"/>
    <property type="evidence" value="ECO:0000318"/>
    <property type="project" value="GO_Central"/>
</dbReference>
<dbReference type="Pfam" id="PF07885">
    <property type="entry name" value="Ion_trans_2"/>
    <property type="match status" value="1"/>
</dbReference>
<evidence type="ECO:0000256" key="1">
    <source>
        <dbReference type="ARBA" id="ARBA00004651"/>
    </source>
</evidence>
<dbReference type="Ensembl" id="ENSLOCT00000018905.1">
    <property type="protein sequence ID" value="ENSLOCP00000018873.1"/>
    <property type="gene ID" value="ENSLOCG00000015332.1"/>
</dbReference>
<protein>
    <submittedName>
        <fullName evidence="18">Calcium-activated potassium channel subunit alpha-1-like</fullName>
    </submittedName>
</protein>
<reference evidence="19" key="1">
    <citation type="submission" date="2011-12" db="EMBL/GenBank/DDBJ databases">
        <title>The Draft Genome of Lepisosteus oculatus.</title>
        <authorList>
            <consortium name="The Broad Institute Genome Assembly &amp; Analysis Group"/>
            <consortium name="Computational R&amp;D Group"/>
            <consortium name="and Sequencing Platform"/>
            <person name="Di Palma F."/>
            <person name="Alfoldi J."/>
            <person name="Johnson J."/>
            <person name="Berlin A."/>
            <person name="Gnerre S."/>
            <person name="Jaffe D."/>
            <person name="MacCallum I."/>
            <person name="Young S."/>
            <person name="Walker B.J."/>
            <person name="Lander E.S."/>
            <person name="Lindblad-Toh K."/>
        </authorList>
    </citation>
    <scope>NUCLEOTIDE SEQUENCE [LARGE SCALE GENOMIC DNA]</scope>
</reference>
<dbReference type="eggNOG" id="KOG1420">
    <property type="taxonomic scope" value="Eukaryota"/>
</dbReference>
<dbReference type="InterPro" id="IPR036291">
    <property type="entry name" value="NAD(P)-bd_dom_sf"/>
</dbReference>
<keyword evidence="8" id="KW-0851">Voltage-gated channel</keyword>
<dbReference type="Bgee" id="ENSLOCG00000015332">
    <property type="expression patterns" value="Expressed in testis and 1 other cell type or tissue"/>
</dbReference>
<evidence type="ECO:0000256" key="6">
    <source>
        <dbReference type="ARBA" id="ARBA00022826"/>
    </source>
</evidence>
<dbReference type="EMBL" id="AHAT01006102">
    <property type="status" value="NOT_ANNOTATED_CDS"/>
    <property type="molecule type" value="Genomic_DNA"/>
</dbReference>
<feature type="transmembrane region" description="Helical" evidence="16">
    <location>
        <begin position="238"/>
        <end position="256"/>
    </location>
</feature>
<keyword evidence="13" id="KW-0407">Ion channel</keyword>
<dbReference type="HOGENOM" id="CLU_006846_0_0_1"/>
<keyword evidence="7" id="KW-0106">Calcium</keyword>
<comment type="subcellular location">
    <subcellularLocation>
        <location evidence="1">Cell membrane</location>
        <topology evidence="1">Multi-pass membrane protein</topology>
    </subcellularLocation>
</comment>
<dbReference type="InterPro" id="IPR003929">
    <property type="entry name" value="K_chnl_BK_asu"/>
</dbReference>
<evidence type="ECO:0000256" key="3">
    <source>
        <dbReference type="ARBA" id="ARBA00022475"/>
    </source>
</evidence>
<feature type="transmembrane region" description="Helical" evidence="16">
    <location>
        <begin position="305"/>
        <end position="323"/>
    </location>
</feature>
<dbReference type="OMA" id="NICHLLY"/>
<dbReference type="InParanoid" id="W5NE14"/>
<dbReference type="PROSITE" id="PS51201">
    <property type="entry name" value="RCK_N"/>
    <property type="match status" value="1"/>
</dbReference>
<keyword evidence="2" id="KW-0813">Transport</keyword>
<dbReference type="InterPro" id="IPR048735">
    <property type="entry name" value="Slowpoke-like_C"/>
</dbReference>
<keyword evidence="4" id="KW-0633">Potassium transport</keyword>
<dbReference type="Pfam" id="PF22614">
    <property type="entry name" value="Slo-like_RCK"/>
    <property type="match status" value="2"/>
</dbReference>
<name>W5NE14_LEPOC</name>
<proteinExistence type="predicted"/>
<keyword evidence="9" id="KW-0630">Potassium</keyword>
<keyword evidence="10 16" id="KW-1133">Transmembrane helix</keyword>
<dbReference type="SUPFAM" id="SSF51735">
    <property type="entry name" value="NAD(P)-binding Rossmann-fold domains"/>
    <property type="match status" value="1"/>
</dbReference>
<evidence type="ECO:0000313" key="19">
    <source>
        <dbReference type="Proteomes" id="UP000018468"/>
    </source>
</evidence>
<dbReference type="STRING" id="7918.ENSLOCP00000018873"/>
<dbReference type="FunFam" id="1.10.287.70:FF:000130">
    <property type="entry name" value="Potassium calcium-activated channel subfamily U member 1"/>
    <property type="match status" value="1"/>
</dbReference>
<evidence type="ECO:0000256" key="16">
    <source>
        <dbReference type="SAM" id="Phobius"/>
    </source>
</evidence>
<evidence type="ECO:0000256" key="10">
    <source>
        <dbReference type="ARBA" id="ARBA00022989"/>
    </source>
</evidence>
<dbReference type="InterPro" id="IPR013099">
    <property type="entry name" value="K_chnl_dom"/>
</dbReference>
<dbReference type="AlphaFoldDB" id="W5NE14"/>
<feature type="region of interest" description="Disordered" evidence="15">
    <location>
        <begin position="695"/>
        <end position="723"/>
    </location>
</feature>
<evidence type="ECO:0000256" key="8">
    <source>
        <dbReference type="ARBA" id="ARBA00022882"/>
    </source>
</evidence>
<dbReference type="InterPro" id="IPR047871">
    <property type="entry name" value="K_chnl_Slo-like"/>
</dbReference>
<evidence type="ECO:0000259" key="17">
    <source>
        <dbReference type="PROSITE" id="PS51201"/>
    </source>
</evidence>
<dbReference type="GeneTree" id="ENSGT00940000168407"/>
<evidence type="ECO:0000256" key="15">
    <source>
        <dbReference type="SAM" id="MobiDB-lite"/>
    </source>
</evidence>
<keyword evidence="19" id="KW-1185">Reference proteome</keyword>
<feature type="transmembrane region" description="Helical" evidence="16">
    <location>
        <begin position="152"/>
        <end position="173"/>
    </location>
</feature>
<sequence length="1145" mass="128116">MAEATGDLLPISHPLCFYRGRRLWWAYLTSSLLIFLGGGLAIMLWRACHRAFRVLCTHCNIVSNEVYFLKQKCNVFLASEVDRKAEEKITLGPQEELRGAVKEWAIALLSAQTRTGRVLMVLVFLFNIGSLITYFILSQELVESCQLSYDPVFLIDMGFNIFYLLYFGLRLVAAQDLLRFWVEVNSVVDFFTVPTSFIYLYTQRNWLGLRFLRVLRLIEFPTILQILNILTSNNSLKLSRLIAMILSIWLTAAGFIHLVENSGDPWLAFSNAHNMSYFDCVYFLMVTMSTVGYGDVEVHTTLGRLFIIFFITMGLALFASYVPEIVEIISNRKRFAGSYTVVSGRKHVVVCGNITLASASYFMKEFLHEDRGVVNVKVLFLGNFCPDPELEAFFRRNFLQTTFFQGSVLEHQDLERVQMCKADACIILSNRFCEDPQTEDTSNLMRVISVKQYCPDTRVIIEMLQHNSKAHLQNIPHWDYSRGDSVICLAELKLGFMAQSCLVPGLSTLLANLFTMQGEIEMHKETWRAHYMAGLYNEVYTEYLSSAFMGMSFCEASKLCFLRLNLLLIGIEYWTEDEESSVVVNPLSCIKLPERTLGFFIASNASDAKRASLFCSRCHSDVTALSQLRRCSCSAQNRGSVVWLRACFPMNSSSPLCSLAHSWQGSAGTQAEGAATHARSYPLFATQLLSTHSKSTSVKETKSHSESSTVPVHTENSGVTKTNCGRQMLSNTLHSTLKVPMEHLHAQKEEGQLDSTGMFHWCPPVSLQEATLTRQSAQELQLEGHVLVCVFGDERSSLLGLRDFMMPLRASNLTAAELRTVVFLGSHAYFQREWPSIHYFPKLLFLSGSPLCRADLRALAVERCAMCVVLSPQRACVSEPSLQDKEAILACVNLHCMSFLDSPPRQPGGQAGAVYQMTWFTTSSPDDAHCSSPPVAGNLKRSLVTTGAEIPLLMELANSSNVQFVNEVDSLEGFSDLHLTQAFSSGMVFSEEVLDSLISATYFNKNMPALICTLVTAGATPSLEVKLAEENVLDGGSPPLLTSPLRQRSKIAQLSLQEEPFAHFSCGNFKELFCQAIDSAGILCFGLYRLFDPPNPARKRFVITNPAPDFPLNPDDKVFCAIPFHQSHLLARQSTAAFPPLHQHP</sequence>
<feature type="compositionally biased region" description="Polar residues" evidence="15">
    <location>
        <begin position="706"/>
        <end position="723"/>
    </location>
</feature>
<reference evidence="18" key="2">
    <citation type="submission" date="2025-08" db="UniProtKB">
        <authorList>
            <consortium name="Ensembl"/>
        </authorList>
    </citation>
    <scope>IDENTIFICATION</scope>
</reference>
<dbReference type="Gene3D" id="3.40.50.720">
    <property type="entry name" value="NAD(P)-binding Rossmann-like Domain"/>
    <property type="match status" value="1"/>
</dbReference>
<keyword evidence="5 16" id="KW-0812">Transmembrane</keyword>
<evidence type="ECO:0000256" key="14">
    <source>
        <dbReference type="ARBA" id="ARBA00034430"/>
    </source>
</evidence>
<feature type="transmembrane region" description="Helical" evidence="16">
    <location>
        <begin position="24"/>
        <end position="45"/>
    </location>
</feature>
<evidence type="ECO:0000256" key="2">
    <source>
        <dbReference type="ARBA" id="ARBA00022448"/>
    </source>
</evidence>
<dbReference type="PRINTS" id="PR01449">
    <property type="entry name" value="BKCHANNELA"/>
</dbReference>
<dbReference type="GO" id="GO:0071805">
    <property type="term" value="P:potassium ion transmembrane transport"/>
    <property type="evidence" value="ECO:0000318"/>
    <property type="project" value="GO_Central"/>
</dbReference>
<keyword evidence="12 16" id="KW-0472">Membrane</keyword>
<evidence type="ECO:0000256" key="4">
    <source>
        <dbReference type="ARBA" id="ARBA00022538"/>
    </source>
</evidence>
<dbReference type="GO" id="GO:0045211">
    <property type="term" value="C:postsynaptic membrane"/>
    <property type="evidence" value="ECO:0000318"/>
    <property type="project" value="GO_Central"/>
</dbReference>
<feature type="transmembrane region" description="Helical" evidence="16">
    <location>
        <begin position="276"/>
        <end position="293"/>
    </location>
</feature>